<reference evidence="3" key="1">
    <citation type="submission" date="2016-03" db="EMBL/GenBank/DDBJ databases">
        <authorList>
            <person name="Devillers Hugo."/>
        </authorList>
    </citation>
    <scope>NUCLEOTIDE SEQUENCE [LARGE SCALE GENOMIC DNA]</scope>
</reference>
<feature type="region of interest" description="Disordered" evidence="1">
    <location>
        <begin position="419"/>
        <end position="454"/>
    </location>
</feature>
<dbReference type="AlphaFoldDB" id="A0A1G4K7S9"/>
<feature type="region of interest" description="Disordered" evidence="1">
    <location>
        <begin position="99"/>
        <end position="129"/>
    </location>
</feature>
<evidence type="ECO:0000313" key="2">
    <source>
        <dbReference type="EMBL" id="SCU99997.1"/>
    </source>
</evidence>
<protein>
    <submittedName>
        <fullName evidence="2">LANO_0F04698g1_1</fullName>
    </submittedName>
</protein>
<feature type="compositionally biased region" description="Polar residues" evidence="1">
    <location>
        <begin position="567"/>
        <end position="579"/>
    </location>
</feature>
<dbReference type="EMBL" id="LT598452">
    <property type="protein sequence ID" value="SCU99997.1"/>
    <property type="molecule type" value="Genomic_DNA"/>
</dbReference>
<feature type="compositionally biased region" description="Basic and acidic residues" evidence="1">
    <location>
        <begin position="512"/>
        <end position="529"/>
    </location>
</feature>
<name>A0A1G4K7S9_9SACH</name>
<feature type="region of interest" description="Disordered" evidence="1">
    <location>
        <begin position="512"/>
        <end position="546"/>
    </location>
</feature>
<proteinExistence type="predicted"/>
<feature type="compositionally biased region" description="Polar residues" evidence="1">
    <location>
        <begin position="419"/>
        <end position="428"/>
    </location>
</feature>
<evidence type="ECO:0000256" key="1">
    <source>
        <dbReference type="SAM" id="MobiDB-lite"/>
    </source>
</evidence>
<dbReference type="Proteomes" id="UP000189911">
    <property type="component" value="Chromosome F"/>
</dbReference>
<organism evidence="2 3">
    <name type="scientific">Lachancea nothofagi CBS 11611</name>
    <dbReference type="NCBI Taxonomy" id="1266666"/>
    <lineage>
        <taxon>Eukaryota</taxon>
        <taxon>Fungi</taxon>
        <taxon>Dikarya</taxon>
        <taxon>Ascomycota</taxon>
        <taxon>Saccharomycotina</taxon>
        <taxon>Saccharomycetes</taxon>
        <taxon>Saccharomycetales</taxon>
        <taxon>Saccharomycetaceae</taxon>
        <taxon>Lachancea</taxon>
    </lineage>
</organism>
<feature type="region of interest" description="Disordered" evidence="1">
    <location>
        <begin position="558"/>
        <end position="579"/>
    </location>
</feature>
<feature type="region of interest" description="Disordered" evidence="1">
    <location>
        <begin position="381"/>
        <end position="402"/>
    </location>
</feature>
<dbReference type="OrthoDB" id="4068351at2759"/>
<accession>A0A1G4K7S9</accession>
<gene>
    <name evidence="2" type="ORF">LANO_0F04698G</name>
</gene>
<feature type="compositionally biased region" description="Basic residues" evidence="1">
    <location>
        <begin position="99"/>
        <end position="110"/>
    </location>
</feature>
<keyword evidence="3" id="KW-1185">Reference proteome</keyword>
<evidence type="ECO:0000313" key="3">
    <source>
        <dbReference type="Proteomes" id="UP000189911"/>
    </source>
</evidence>
<sequence>MCERMLFLTSIDIMLKIGRYILLAPALCQEKMIMMSASQVGVYNYKTISASVVNWLTVFIDSTRRLSSMSTAKELDSDYNTISYGVSELSLREVNLNHHHQHNGRKKVYGARREGKNSRNEGSVDLIAPTANGSNSHLAVLKNENYHLNLELTQQRQELDNLYQKLQSLENHTEVKVSLQSVPKLDISNMAYSGTSNDENESPTRFHPTSLSEYEIVTHFSGSPYRGALEVSQQDTISRASTSTSHLRRNRKFLKTSVIPFLQRSIDTFQHSEIFDEDAQVLHRKLESFKNRKAGDKDTKVKLMVDILDGVNHLQQQCIAVLNRELEVKKISSQLEYLFTIFLDPEQYGLRRQDYSDALRKEMLDIMLELLAHEGNVKMMKSPPRFSKWKHKTSGSVPKSAERLTAPLLPVLPSTKASAFSSTLSSTPKHAKSVRPTSTRKTANEKESKPSDLLQMPVKFSEDRQAPKNKHVTTKEYRSAFGQTYETESTRLKHDRHVLEFIPIGYDEISLSRRTPDRRSKSEVQHDKPLQMTPLAKSFRDEEQSEYDPLQAYFTEFFTDPLDQDDSGSTGTSISALRG</sequence>